<evidence type="ECO:0000313" key="5">
    <source>
        <dbReference type="EMBL" id="KIO09361.1"/>
    </source>
</evidence>
<dbReference type="InterPro" id="IPR036428">
    <property type="entry name" value="PCD_sf"/>
</dbReference>
<proteinExistence type="inferred from homology"/>
<evidence type="ECO:0000256" key="3">
    <source>
        <dbReference type="ARBA" id="ARBA00013252"/>
    </source>
</evidence>
<dbReference type="InParanoid" id="A0A0C3PL00"/>
<gene>
    <name evidence="5" type="ORF">M404DRAFT_260328</name>
</gene>
<dbReference type="HOGENOM" id="CLU_1005156_0_0_1"/>
<evidence type="ECO:0000256" key="1">
    <source>
        <dbReference type="ARBA" id="ARBA00001554"/>
    </source>
</evidence>
<keyword evidence="6" id="KW-1185">Reference proteome</keyword>
<dbReference type="Pfam" id="PF01329">
    <property type="entry name" value="Pterin_4a"/>
    <property type="match status" value="1"/>
</dbReference>
<dbReference type="OrthoDB" id="3263285at2759"/>
<accession>A0A0C3PL00</accession>
<dbReference type="GO" id="GO:0006729">
    <property type="term" value="P:tetrahydrobiopterin biosynthetic process"/>
    <property type="evidence" value="ECO:0007669"/>
    <property type="project" value="InterPro"/>
</dbReference>
<dbReference type="SUPFAM" id="SSF55248">
    <property type="entry name" value="PCD-like"/>
    <property type="match status" value="1"/>
</dbReference>
<dbReference type="EMBL" id="KN831954">
    <property type="protein sequence ID" value="KIO09361.1"/>
    <property type="molecule type" value="Genomic_DNA"/>
</dbReference>
<evidence type="ECO:0000256" key="2">
    <source>
        <dbReference type="ARBA" id="ARBA00006472"/>
    </source>
</evidence>
<dbReference type="AlphaFoldDB" id="A0A0C3PL00"/>
<dbReference type="EC" id="4.2.1.96" evidence="3"/>
<comment type="catalytic activity">
    <reaction evidence="1">
        <text>(4aS,6R)-4a-hydroxy-L-erythro-5,6,7,8-tetrahydrobiopterin = (6R)-L-erythro-6,7-dihydrobiopterin + H2O</text>
        <dbReference type="Rhea" id="RHEA:11920"/>
        <dbReference type="ChEBI" id="CHEBI:15377"/>
        <dbReference type="ChEBI" id="CHEBI:15642"/>
        <dbReference type="ChEBI" id="CHEBI:43120"/>
        <dbReference type="EC" id="4.2.1.96"/>
    </reaction>
</comment>
<comment type="similarity">
    <text evidence="2">Belongs to the pterin-4-alpha-carbinolamine dehydratase family.</text>
</comment>
<reference evidence="6" key="2">
    <citation type="submission" date="2015-01" db="EMBL/GenBank/DDBJ databases">
        <title>Evolutionary Origins and Diversification of the Mycorrhizal Mutualists.</title>
        <authorList>
            <consortium name="DOE Joint Genome Institute"/>
            <consortium name="Mycorrhizal Genomics Consortium"/>
            <person name="Kohler A."/>
            <person name="Kuo A."/>
            <person name="Nagy L.G."/>
            <person name="Floudas D."/>
            <person name="Copeland A."/>
            <person name="Barry K.W."/>
            <person name="Cichocki N."/>
            <person name="Veneault-Fourrey C."/>
            <person name="LaButti K."/>
            <person name="Lindquist E.A."/>
            <person name="Lipzen A."/>
            <person name="Lundell T."/>
            <person name="Morin E."/>
            <person name="Murat C."/>
            <person name="Riley R."/>
            <person name="Ohm R."/>
            <person name="Sun H."/>
            <person name="Tunlid A."/>
            <person name="Henrissat B."/>
            <person name="Grigoriev I.V."/>
            <person name="Hibbett D.S."/>
            <person name="Martin F."/>
        </authorList>
    </citation>
    <scope>NUCLEOTIDE SEQUENCE [LARGE SCALE GENOMIC DNA]</scope>
    <source>
        <strain evidence="6">Marx 270</strain>
    </source>
</reference>
<dbReference type="InterPro" id="IPR001533">
    <property type="entry name" value="Pterin_deHydtase"/>
</dbReference>
<keyword evidence="4" id="KW-0456">Lyase</keyword>
<name>A0A0C3PL00_PISTI</name>
<dbReference type="Proteomes" id="UP000054217">
    <property type="component" value="Unassembled WGS sequence"/>
</dbReference>
<dbReference type="STRING" id="870435.A0A0C3PL00"/>
<dbReference type="Gene3D" id="3.30.1360.20">
    <property type="entry name" value="Transcriptional coactivator/pterin dehydratase"/>
    <property type="match status" value="1"/>
</dbReference>
<organism evidence="5 6">
    <name type="scientific">Pisolithus tinctorius Marx 270</name>
    <dbReference type="NCBI Taxonomy" id="870435"/>
    <lineage>
        <taxon>Eukaryota</taxon>
        <taxon>Fungi</taxon>
        <taxon>Dikarya</taxon>
        <taxon>Basidiomycota</taxon>
        <taxon>Agaricomycotina</taxon>
        <taxon>Agaricomycetes</taxon>
        <taxon>Agaricomycetidae</taxon>
        <taxon>Boletales</taxon>
        <taxon>Sclerodermatineae</taxon>
        <taxon>Pisolithaceae</taxon>
        <taxon>Pisolithus</taxon>
    </lineage>
</organism>
<sequence length="277" mass="31331">MQTLKAIRPLCPILSGNASWAGVARCLNRSSSSTANVLHGVHKVPPPEDQHIPNTPLPSEIPGAGRPLDLNEGTAGVHFYRAEPLPPGTEPASVQSSYEFLPEVPRIPLGKTMHINHSDIDTYFRPLIQCHWHVGRVRAAARDVEILTLDKLFRFKNFETTLKFFNELAEISLNENHHAHYACDYARIYVSIYTRAAYCNTPAESGQWISELVPGLTLRDVRFAIRAERLHQRYLADDLAITLIPFENERLQDWSIERLKLRYPPRQSGVMYGASRA</sequence>
<evidence type="ECO:0000313" key="6">
    <source>
        <dbReference type="Proteomes" id="UP000054217"/>
    </source>
</evidence>
<reference evidence="5 6" key="1">
    <citation type="submission" date="2014-04" db="EMBL/GenBank/DDBJ databases">
        <authorList>
            <consortium name="DOE Joint Genome Institute"/>
            <person name="Kuo A."/>
            <person name="Kohler A."/>
            <person name="Costa M.D."/>
            <person name="Nagy L.G."/>
            <person name="Floudas D."/>
            <person name="Copeland A."/>
            <person name="Barry K.W."/>
            <person name="Cichocki N."/>
            <person name="Veneault-Fourrey C."/>
            <person name="LaButti K."/>
            <person name="Lindquist E.A."/>
            <person name="Lipzen A."/>
            <person name="Lundell T."/>
            <person name="Morin E."/>
            <person name="Murat C."/>
            <person name="Sun H."/>
            <person name="Tunlid A."/>
            <person name="Henrissat B."/>
            <person name="Grigoriev I.V."/>
            <person name="Hibbett D.S."/>
            <person name="Martin F."/>
            <person name="Nordberg H.P."/>
            <person name="Cantor M.N."/>
            <person name="Hua S.X."/>
        </authorList>
    </citation>
    <scope>NUCLEOTIDE SEQUENCE [LARGE SCALE GENOMIC DNA]</scope>
    <source>
        <strain evidence="5 6">Marx 270</strain>
    </source>
</reference>
<dbReference type="GO" id="GO:0008124">
    <property type="term" value="F:4-alpha-hydroxytetrahydrobiopterin dehydratase activity"/>
    <property type="evidence" value="ECO:0007669"/>
    <property type="project" value="UniProtKB-EC"/>
</dbReference>
<protein>
    <recommendedName>
        <fullName evidence="3">4a-hydroxytetrahydrobiopterin dehydratase</fullName>
        <ecNumber evidence="3">4.2.1.96</ecNumber>
    </recommendedName>
</protein>
<evidence type="ECO:0000256" key="4">
    <source>
        <dbReference type="ARBA" id="ARBA00023239"/>
    </source>
</evidence>